<evidence type="ECO:0000313" key="2">
    <source>
        <dbReference type="Proteomes" id="UP000018888"/>
    </source>
</evidence>
<proteinExistence type="predicted"/>
<dbReference type="VEuPathDB" id="FungiDB:RhiirFUN_026850"/>
<dbReference type="AlphaFoldDB" id="A0A2P4Q2N5"/>
<evidence type="ECO:0000313" key="1">
    <source>
        <dbReference type="EMBL" id="POG71878.1"/>
    </source>
</evidence>
<dbReference type="Proteomes" id="UP000018888">
    <property type="component" value="Unassembled WGS sequence"/>
</dbReference>
<comment type="caution">
    <text evidence="1">The sequence shown here is derived from an EMBL/GenBank/DDBJ whole genome shotgun (WGS) entry which is preliminary data.</text>
</comment>
<gene>
    <name evidence="1" type="ORF">GLOIN_2v1601023</name>
</gene>
<keyword evidence="2" id="KW-1185">Reference proteome</keyword>
<reference evidence="1 2" key="2">
    <citation type="journal article" date="2018" name="New Phytol.">
        <title>High intraspecific genome diversity in the model arbuscular mycorrhizal symbiont Rhizophagus irregularis.</title>
        <authorList>
            <person name="Chen E.C.H."/>
            <person name="Morin E."/>
            <person name="Beaudet D."/>
            <person name="Noel J."/>
            <person name="Yildirir G."/>
            <person name="Ndikumana S."/>
            <person name="Charron P."/>
            <person name="St-Onge C."/>
            <person name="Giorgi J."/>
            <person name="Kruger M."/>
            <person name="Marton T."/>
            <person name="Ropars J."/>
            <person name="Grigoriev I.V."/>
            <person name="Hainaut M."/>
            <person name="Henrissat B."/>
            <person name="Roux C."/>
            <person name="Martin F."/>
            <person name="Corradi N."/>
        </authorList>
    </citation>
    <scope>NUCLEOTIDE SEQUENCE [LARGE SCALE GENOMIC DNA]</scope>
    <source>
        <strain evidence="1 2">DAOM 197198</strain>
    </source>
</reference>
<accession>A0A2P4Q2N5</accession>
<organism evidence="1 2">
    <name type="scientific">Rhizophagus irregularis (strain DAOM 181602 / DAOM 197198 / MUCL 43194)</name>
    <name type="common">Arbuscular mycorrhizal fungus</name>
    <name type="synonym">Glomus intraradices</name>
    <dbReference type="NCBI Taxonomy" id="747089"/>
    <lineage>
        <taxon>Eukaryota</taxon>
        <taxon>Fungi</taxon>
        <taxon>Fungi incertae sedis</taxon>
        <taxon>Mucoromycota</taxon>
        <taxon>Glomeromycotina</taxon>
        <taxon>Glomeromycetes</taxon>
        <taxon>Glomerales</taxon>
        <taxon>Glomeraceae</taxon>
        <taxon>Rhizophagus</taxon>
    </lineage>
</organism>
<dbReference type="EMBL" id="AUPC02000102">
    <property type="protein sequence ID" value="POG71878.1"/>
    <property type="molecule type" value="Genomic_DNA"/>
</dbReference>
<reference evidence="1 2" key="1">
    <citation type="journal article" date="2013" name="Proc. Natl. Acad. Sci. U.S.A.">
        <title>Genome of an arbuscular mycorrhizal fungus provides insight into the oldest plant symbiosis.</title>
        <authorList>
            <person name="Tisserant E."/>
            <person name="Malbreil M."/>
            <person name="Kuo A."/>
            <person name="Kohler A."/>
            <person name="Symeonidi A."/>
            <person name="Balestrini R."/>
            <person name="Charron P."/>
            <person name="Duensing N."/>
            <person name="Frei Dit Frey N."/>
            <person name="Gianinazzi-Pearson V."/>
            <person name="Gilbert L.B."/>
            <person name="Handa Y."/>
            <person name="Herr J.R."/>
            <person name="Hijri M."/>
            <person name="Koul R."/>
            <person name="Kawaguchi M."/>
            <person name="Krajinski F."/>
            <person name="Lammers P.J."/>
            <person name="Masclaux F.G."/>
            <person name="Murat C."/>
            <person name="Morin E."/>
            <person name="Ndikumana S."/>
            <person name="Pagni M."/>
            <person name="Petitpierre D."/>
            <person name="Requena N."/>
            <person name="Rosikiewicz P."/>
            <person name="Riley R."/>
            <person name="Saito K."/>
            <person name="San Clemente H."/>
            <person name="Shapiro H."/>
            <person name="van Tuinen D."/>
            <person name="Becard G."/>
            <person name="Bonfante P."/>
            <person name="Paszkowski U."/>
            <person name="Shachar-Hill Y.Y."/>
            <person name="Tuskan G.A."/>
            <person name="Young P.W."/>
            <person name="Sanders I.R."/>
            <person name="Henrissat B."/>
            <person name="Rensing S.A."/>
            <person name="Grigoriev I.V."/>
            <person name="Corradi N."/>
            <person name="Roux C."/>
            <person name="Martin F."/>
        </authorList>
    </citation>
    <scope>NUCLEOTIDE SEQUENCE [LARGE SCALE GENOMIC DNA]</scope>
    <source>
        <strain evidence="1 2">DAOM 197198</strain>
    </source>
</reference>
<protein>
    <submittedName>
        <fullName evidence="1">Uncharacterized protein</fullName>
    </submittedName>
</protein>
<name>A0A2P4Q2N5_RHIID</name>
<sequence length="199" mass="23896">MNTNNNSSPRLKSSPLPVLFIPFKKKEENCFYCKNKYSQTLEFEQKYCRNCLFQYIKNVTYNTCNDTYLDTNIAANRCAKCIEHHTKNIQEWCQYCSEVSYFRQIIPNTPSFNDYYCTHNKIVCELCDKEWLFKHNQDSYRLSSGWVESILTKKPISILNLPWWDNSNKCVICQLELEYIQQESESYCQKWCYKLLYSL</sequence>